<dbReference type="EMBL" id="CP006585">
    <property type="protein sequence ID" value="AGW14875.1"/>
    <property type="molecule type" value="Genomic_DNA"/>
</dbReference>
<dbReference type="OrthoDB" id="9807959at2"/>
<feature type="domain" description="HicB-like antitoxin of toxin-antitoxin system" evidence="1">
    <location>
        <begin position="4"/>
        <end position="125"/>
    </location>
</feature>
<name>T2GE51_MEGG1</name>
<evidence type="ECO:0000259" key="1">
    <source>
        <dbReference type="Pfam" id="PF15919"/>
    </source>
</evidence>
<reference evidence="2 3" key="1">
    <citation type="journal article" date="2013" name="J. Bacteriol.">
        <title>Roles of HynAB and Ech, the only two hydrogenases found in the model sulfate reducer Desulfovibrio gigas.</title>
        <authorList>
            <person name="Morais-Silva F.O."/>
            <person name="Santos C.I."/>
            <person name="Rodrigues R."/>
            <person name="Pereira I.A."/>
            <person name="Rodrigues-Pousada C."/>
        </authorList>
    </citation>
    <scope>NUCLEOTIDE SEQUENCE [LARGE SCALE GENOMIC DNA]</scope>
    <source>
        <strain evidence="3">ATCC 19364 / DSM 1382 / NCIMB 9332 / VKM B-1759</strain>
    </source>
</reference>
<organism evidence="2 3">
    <name type="scientific">Megalodesulfovibrio gigas (strain ATCC 19364 / DSM 1382 / NCIMB 9332 / VKM B-1759)</name>
    <name type="common">Desulfovibrio gigas</name>
    <dbReference type="NCBI Taxonomy" id="1121448"/>
    <lineage>
        <taxon>Bacteria</taxon>
        <taxon>Pseudomonadati</taxon>
        <taxon>Thermodesulfobacteriota</taxon>
        <taxon>Desulfovibrionia</taxon>
        <taxon>Desulfovibrionales</taxon>
        <taxon>Desulfovibrionaceae</taxon>
        <taxon>Megalodesulfovibrio</taxon>
    </lineage>
</organism>
<dbReference type="PANTHER" id="PTHR34504">
    <property type="entry name" value="ANTITOXIN HICB"/>
    <property type="match status" value="1"/>
</dbReference>
<reference evidence="3" key="2">
    <citation type="submission" date="2013-07" db="EMBL/GenBank/DDBJ databases">
        <authorList>
            <person name="Morais-Silva F.O."/>
            <person name="Rezende A.M."/>
            <person name="Pimentel C."/>
            <person name="Resende D.M."/>
            <person name="Santos C.I."/>
            <person name="Clemente C."/>
            <person name="de Oliveira L.M."/>
            <person name="da Silva S.M."/>
            <person name="Costa D.A."/>
            <person name="Varela-Raposo A."/>
            <person name="Horacio E.C.A."/>
            <person name="Matos M."/>
            <person name="Flores O."/>
            <person name="Ruiz J.C."/>
            <person name="Rodrigues-Pousada C."/>
        </authorList>
    </citation>
    <scope>NUCLEOTIDE SEQUENCE [LARGE SCALE GENOMIC DNA]</scope>
    <source>
        <strain evidence="3">ATCC 19364 / DSM 1382 / NCIMB 9332 / VKM B-1759</strain>
    </source>
</reference>
<accession>T2GE51</accession>
<dbReference type="Proteomes" id="UP000016587">
    <property type="component" value="Chromosome"/>
</dbReference>
<gene>
    <name evidence="2" type="ORF">DGI_3164</name>
</gene>
<dbReference type="STRING" id="1121448.DGI_3164"/>
<dbReference type="eggNOG" id="COG1598">
    <property type="taxonomic scope" value="Bacteria"/>
</dbReference>
<dbReference type="PATRIC" id="fig|1121448.10.peg.3123"/>
<protein>
    <recommendedName>
        <fullName evidence="1">HicB-like antitoxin of toxin-antitoxin system domain-containing protein</fullName>
    </recommendedName>
</protein>
<dbReference type="Gene3D" id="3.30.160.250">
    <property type="match status" value="1"/>
</dbReference>
<sequence length="136" mass="14925">MHTYFAAIHKDEDSDFGVSFPDVAGCYTAGSTLAEAEAMAREALAAHLEFLKDEGRPLPECRPYLEVLDEVREDAGFVALLLVVVPEKVKRVRLNVSFTEADLDIIDRAAEERHLDRSAFLAMAAKKVASGACEVL</sequence>
<dbReference type="InterPro" id="IPR031807">
    <property type="entry name" value="HicB-like"/>
</dbReference>
<dbReference type="KEGG" id="dgg:DGI_3164"/>
<dbReference type="RefSeq" id="WP_021761963.1">
    <property type="nucleotide sequence ID" value="NC_022444.1"/>
</dbReference>
<dbReference type="PANTHER" id="PTHR34504:SF2">
    <property type="entry name" value="UPF0150 PROTEIN SSL0259"/>
    <property type="match status" value="1"/>
</dbReference>
<evidence type="ECO:0000313" key="3">
    <source>
        <dbReference type="Proteomes" id="UP000016587"/>
    </source>
</evidence>
<dbReference type="InterPro" id="IPR051404">
    <property type="entry name" value="TA_system_antitoxin"/>
</dbReference>
<dbReference type="SUPFAM" id="SSF143100">
    <property type="entry name" value="TTHA1013/TTHA0281-like"/>
    <property type="match status" value="1"/>
</dbReference>
<dbReference type="Pfam" id="PF15919">
    <property type="entry name" value="HicB_lk_antitox"/>
    <property type="match status" value="1"/>
</dbReference>
<proteinExistence type="predicted"/>
<dbReference type="HOGENOM" id="CLU_114047_1_1_7"/>
<dbReference type="AlphaFoldDB" id="T2GE51"/>
<dbReference type="InterPro" id="IPR035069">
    <property type="entry name" value="TTHA1013/TTHA0281-like"/>
</dbReference>
<evidence type="ECO:0000313" key="2">
    <source>
        <dbReference type="EMBL" id="AGW14875.1"/>
    </source>
</evidence>
<keyword evidence="3" id="KW-1185">Reference proteome</keyword>